<dbReference type="InterPro" id="IPR025736">
    <property type="entry name" value="PucR_C-HTH_dom"/>
</dbReference>
<comment type="similarity">
    <text evidence="1">Belongs to the CdaR family.</text>
</comment>
<organism evidence="5 6">
    <name type="scientific">Haloechinothrix alba</name>
    <dbReference type="NCBI Taxonomy" id="664784"/>
    <lineage>
        <taxon>Bacteria</taxon>
        <taxon>Bacillati</taxon>
        <taxon>Actinomycetota</taxon>
        <taxon>Actinomycetes</taxon>
        <taxon>Pseudonocardiales</taxon>
        <taxon>Pseudonocardiaceae</taxon>
        <taxon>Haloechinothrix</taxon>
    </lineage>
</organism>
<dbReference type="InterPro" id="IPR051448">
    <property type="entry name" value="CdaR-like_regulators"/>
</dbReference>
<evidence type="ECO:0000313" key="5">
    <source>
        <dbReference type="EMBL" id="SNR84005.1"/>
    </source>
</evidence>
<dbReference type="EMBL" id="FZNW01000022">
    <property type="protein sequence ID" value="SNR84005.1"/>
    <property type="molecule type" value="Genomic_DNA"/>
</dbReference>
<name>A0A238ZKS9_9PSEU</name>
<feature type="domain" description="CdaR GGDEF-like" evidence="4">
    <location>
        <begin position="188"/>
        <end position="289"/>
    </location>
</feature>
<dbReference type="Proteomes" id="UP000198348">
    <property type="component" value="Unassembled WGS sequence"/>
</dbReference>
<dbReference type="Pfam" id="PF13556">
    <property type="entry name" value="HTH_30"/>
    <property type="match status" value="1"/>
</dbReference>
<dbReference type="OrthoDB" id="3663486at2"/>
<dbReference type="PANTHER" id="PTHR33744:SF1">
    <property type="entry name" value="DNA-BINDING TRANSCRIPTIONAL ACTIVATOR ADER"/>
    <property type="match status" value="1"/>
</dbReference>
<feature type="domain" description="PucR C-terminal helix-turn-helix" evidence="2">
    <location>
        <begin position="341"/>
        <end position="395"/>
    </location>
</feature>
<dbReference type="Pfam" id="PF17853">
    <property type="entry name" value="GGDEF_2"/>
    <property type="match status" value="1"/>
</dbReference>
<dbReference type="Gene3D" id="1.10.10.2840">
    <property type="entry name" value="PucR C-terminal helix-turn-helix domain"/>
    <property type="match status" value="1"/>
</dbReference>
<evidence type="ECO:0000259" key="4">
    <source>
        <dbReference type="Pfam" id="PF17853"/>
    </source>
</evidence>
<keyword evidence="6" id="KW-1185">Reference proteome</keyword>
<dbReference type="PANTHER" id="PTHR33744">
    <property type="entry name" value="CARBOHYDRATE DIACID REGULATOR"/>
    <property type="match status" value="1"/>
</dbReference>
<evidence type="ECO:0000259" key="2">
    <source>
        <dbReference type="Pfam" id="PF13556"/>
    </source>
</evidence>
<dbReference type="InterPro" id="IPR041522">
    <property type="entry name" value="CdaR_GGDEF"/>
</dbReference>
<evidence type="ECO:0000313" key="6">
    <source>
        <dbReference type="Proteomes" id="UP000198348"/>
    </source>
</evidence>
<sequence length="411" mass="44816">MTASVHDRLPVDAHGLAARLDVPALSRMVRNAIADSVFPEHVADRAFDEALTACVTGNVRSVIDIATMRALPEDIDPRGALDFASLVAELGIPYGQLERAYWVGVERLLQEWAVISEPAGSECRPDRPLAGVTQAVFPYVMRVLDLIAARYEWVSGERASTGEQRRQDLVGRLLNGSVGEYTQDLDNDLGYRLRGGHLALVLGRGRPDEVRRTVLRLAEHCGSWSWLVVRRDPAYWSCWLGFPTQPDSTHLAAVRQALSGLNEPVAVGGPDAGVGGFRRAHEQACRAAALRSTLTEPSTCLWYRDLRLESFLLADPQAAQRFIAEELGELTGASERAQRVRETLLVTLTTGSHARAAAELGVHENTVRLRCRTAGDVLGDALSDRRAELLVALRLRKALGPDGAATGPERG</sequence>
<gene>
    <name evidence="5" type="ORF">SAMN06265360_12236</name>
</gene>
<evidence type="ECO:0000256" key="1">
    <source>
        <dbReference type="ARBA" id="ARBA00006754"/>
    </source>
</evidence>
<reference evidence="5 6" key="1">
    <citation type="submission" date="2017-06" db="EMBL/GenBank/DDBJ databases">
        <authorList>
            <person name="Kim H.J."/>
            <person name="Triplett B.A."/>
        </authorList>
    </citation>
    <scope>NUCLEOTIDE SEQUENCE [LARGE SCALE GENOMIC DNA]</scope>
    <source>
        <strain evidence="5 6">DSM 45207</strain>
    </source>
</reference>
<dbReference type="InterPro" id="IPR042070">
    <property type="entry name" value="PucR_C-HTH_sf"/>
</dbReference>
<feature type="domain" description="RsbT co-antagonist protein RsbRD N-terminal" evidence="3">
    <location>
        <begin position="27"/>
        <end position="166"/>
    </location>
</feature>
<dbReference type="AlphaFoldDB" id="A0A238ZKS9"/>
<evidence type="ECO:0000259" key="3">
    <source>
        <dbReference type="Pfam" id="PF14361"/>
    </source>
</evidence>
<dbReference type="RefSeq" id="WP_141134739.1">
    <property type="nucleotide sequence ID" value="NZ_FZNW01000022.1"/>
</dbReference>
<protein>
    <submittedName>
        <fullName evidence="5">PucR C-terminal helix-turn-helix domain-containing protein</fullName>
    </submittedName>
</protein>
<accession>A0A238ZKS9</accession>
<dbReference type="Pfam" id="PF14361">
    <property type="entry name" value="RsbRD_N"/>
    <property type="match status" value="1"/>
</dbReference>
<dbReference type="InterPro" id="IPR025751">
    <property type="entry name" value="RsbRD_N_dom"/>
</dbReference>
<proteinExistence type="inferred from homology"/>